<feature type="coiled-coil region" evidence="1">
    <location>
        <begin position="213"/>
        <end position="252"/>
    </location>
</feature>
<reference evidence="3" key="3">
    <citation type="submission" date="2025-09" db="UniProtKB">
        <authorList>
            <consortium name="Ensembl"/>
        </authorList>
    </citation>
    <scope>IDENTIFICATION</scope>
</reference>
<evidence type="ECO:0000313" key="3">
    <source>
        <dbReference type="Ensembl" id="ENSCSAVP00000016394.1"/>
    </source>
</evidence>
<dbReference type="Proteomes" id="UP000007875">
    <property type="component" value="Unassembled WGS sequence"/>
</dbReference>
<evidence type="ECO:0000313" key="4">
    <source>
        <dbReference type="Proteomes" id="UP000007875"/>
    </source>
</evidence>
<keyword evidence="4" id="KW-1185">Reference proteome</keyword>
<dbReference type="HOGENOM" id="CLU_1067619_0_0_1"/>
<accession>H2ZFM8</accession>
<dbReference type="AlphaFoldDB" id="H2ZFM8"/>
<feature type="compositionally biased region" description="Polar residues" evidence="2">
    <location>
        <begin position="7"/>
        <end position="25"/>
    </location>
</feature>
<sequence>MAYNRPFMQNQMNFNPANQQSQGSRPSLMHHNNNVNVPFMMNNSFNPNIPTPSSQHMPYQNFPNAPSPCVSMMNRMQFEGQPSNPMYGPPRILEYSNPPIRNQTPNFDFNLHLQHRGMMMYHPRNHQMLHRPPPNFPNEFRKLDFAQQGNQPNTFKNNRGQPWQAIGGAATPQTVETGAKNDSITVANFLKNRGKPEKSWKKPGQTDLKISHAHHLQTRANILRQKLKTLNQEKHTSEIKKLKVELDTILEKLSDEDFIQK</sequence>
<reference evidence="4" key="1">
    <citation type="submission" date="2003-08" db="EMBL/GenBank/DDBJ databases">
        <authorList>
            <person name="Birren B."/>
            <person name="Nusbaum C."/>
            <person name="Abebe A."/>
            <person name="Abouelleil A."/>
            <person name="Adekoya E."/>
            <person name="Ait-zahra M."/>
            <person name="Allen N."/>
            <person name="Allen T."/>
            <person name="An P."/>
            <person name="Anderson M."/>
            <person name="Anderson S."/>
            <person name="Arachchi H."/>
            <person name="Armbruster J."/>
            <person name="Bachantsang P."/>
            <person name="Baldwin J."/>
            <person name="Barry A."/>
            <person name="Bayul T."/>
            <person name="Blitshsteyn B."/>
            <person name="Bloom T."/>
            <person name="Blye J."/>
            <person name="Boguslavskiy L."/>
            <person name="Borowsky M."/>
            <person name="Boukhgalter B."/>
            <person name="Brunache A."/>
            <person name="Butler J."/>
            <person name="Calixte N."/>
            <person name="Calvo S."/>
            <person name="Camarata J."/>
            <person name="Campo K."/>
            <person name="Chang J."/>
            <person name="Cheshatsang Y."/>
            <person name="Citroen M."/>
            <person name="Collymore A."/>
            <person name="Considine T."/>
            <person name="Cook A."/>
            <person name="Cooke P."/>
            <person name="Corum B."/>
            <person name="Cuomo C."/>
            <person name="David R."/>
            <person name="Dawoe T."/>
            <person name="Degray S."/>
            <person name="Dodge S."/>
            <person name="Dooley K."/>
            <person name="Dorje P."/>
            <person name="Dorjee K."/>
            <person name="Dorris L."/>
            <person name="Duffey N."/>
            <person name="Dupes A."/>
            <person name="Elkins T."/>
            <person name="Engels R."/>
            <person name="Erickson J."/>
            <person name="Farina A."/>
            <person name="Faro S."/>
            <person name="Ferreira P."/>
            <person name="Fischer H."/>
            <person name="Fitzgerald M."/>
            <person name="Foley K."/>
            <person name="Gage D."/>
            <person name="Galagan J."/>
            <person name="Gearin G."/>
            <person name="Gnerre S."/>
            <person name="Gnirke A."/>
            <person name="Goyette A."/>
            <person name="Graham J."/>
            <person name="Grandbois E."/>
            <person name="Gyaltsen K."/>
            <person name="Hafez N."/>
            <person name="Hagopian D."/>
            <person name="Hagos B."/>
            <person name="Hall J."/>
            <person name="Hatcher B."/>
            <person name="Heller A."/>
            <person name="Higgins H."/>
            <person name="Honan T."/>
            <person name="Horn A."/>
            <person name="Houde N."/>
            <person name="Hughes L."/>
            <person name="Hulme W."/>
            <person name="Husby E."/>
            <person name="Iliev I."/>
            <person name="Jaffe D."/>
            <person name="Jones C."/>
            <person name="Kamal M."/>
            <person name="Kamat A."/>
            <person name="Kamvysselis M."/>
            <person name="Karlsson E."/>
            <person name="Kells C."/>
            <person name="Kieu A."/>
            <person name="Kisner P."/>
            <person name="Kodira C."/>
            <person name="Kulbokas E."/>
            <person name="Labutti K."/>
            <person name="Lama D."/>
            <person name="Landers T."/>
            <person name="Leger J."/>
            <person name="Levine S."/>
            <person name="Lewis D."/>
            <person name="Lewis T."/>
            <person name="Lindblad-toh K."/>
            <person name="Liu X."/>
            <person name="Lokyitsang T."/>
            <person name="Lokyitsang Y."/>
            <person name="Lucien O."/>
            <person name="Lui A."/>
            <person name="Ma L.J."/>
            <person name="Mabbitt R."/>
            <person name="Macdonald J."/>
            <person name="Maclean C."/>
            <person name="Major J."/>
            <person name="Manning J."/>
            <person name="Marabella R."/>
            <person name="Maru K."/>
            <person name="Matthews C."/>
            <person name="Mauceli E."/>
            <person name="Mccarthy M."/>
            <person name="Mcdonough S."/>
            <person name="Mcghee T."/>
            <person name="Meldrim J."/>
            <person name="Meneus L."/>
            <person name="Mesirov J."/>
            <person name="Mihalev A."/>
            <person name="Mihova T."/>
            <person name="Mikkelsen T."/>
            <person name="Mlenga V."/>
            <person name="Moru K."/>
            <person name="Mozes J."/>
            <person name="Mulrain L."/>
            <person name="Munson G."/>
            <person name="Naylor J."/>
            <person name="Newes C."/>
            <person name="Nguyen C."/>
            <person name="Nguyen N."/>
            <person name="Nguyen T."/>
            <person name="Nicol R."/>
            <person name="Nielsen C."/>
            <person name="Nizzari M."/>
            <person name="Norbu C."/>
            <person name="Norbu N."/>
            <person name="O'donnell P."/>
            <person name="Okoawo O."/>
            <person name="O'leary S."/>
            <person name="Omotosho B."/>
            <person name="O'neill K."/>
            <person name="Osman S."/>
            <person name="Parker S."/>
            <person name="Perrin D."/>
            <person name="Phunkhang P."/>
            <person name="Piqani B."/>
            <person name="Purcell S."/>
            <person name="Rachupka T."/>
            <person name="Ramasamy U."/>
            <person name="Rameau R."/>
            <person name="Ray V."/>
            <person name="Raymond C."/>
            <person name="Retta R."/>
            <person name="Richardson S."/>
            <person name="Rise C."/>
            <person name="Rodriguez J."/>
            <person name="Rogers J."/>
            <person name="Rogov P."/>
            <person name="Rutman M."/>
            <person name="Schupbach R."/>
            <person name="Seaman C."/>
            <person name="Settipalli S."/>
            <person name="Sharpe T."/>
            <person name="Sheridan J."/>
            <person name="Sherpa N."/>
            <person name="Shi J."/>
            <person name="Smirnov S."/>
            <person name="Smith C."/>
            <person name="Sougnez C."/>
            <person name="Spencer B."/>
            <person name="Stalker J."/>
            <person name="Stange-thomann N."/>
            <person name="Stavropoulos S."/>
            <person name="Stetson K."/>
            <person name="Stone C."/>
            <person name="Stone S."/>
            <person name="Stubbs M."/>
            <person name="Talamas J."/>
            <person name="Tchuinga P."/>
            <person name="Tenzing P."/>
            <person name="Tesfaye S."/>
            <person name="Theodore J."/>
            <person name="Thoulutsang Y."/>
            <person name="Topham K."/>
            <person name="Towey S."/>
            <person name="Tsamla T."/>
            <person name="Tsomo N."/>
            <person name="Vallee D."/>
            <person name="Vassiliev H."/>
            <person name="Venkataraman V."/>
            <person name="Vinson J."/>
            <person name="Vo A."/>
            <person name="Wade C."/>
            <person name="Wang S."/>
            <person name="Wangchuk T."/>
            <person name="Wangdi T."/>
            <person name="Whittaker C."/>
            <person name="Wilkinson J."/>
            <person name="Wu Y."/>
            <person name="Wyman D."/>
            <person name="Yadav S."/>
            <person name="Yang S."/>
            <person name="Yang X."/>
            <person name="Yeager S."/>
            <person name="Yee E."/>
            <person name="Young G."/>
            <person name="Zainoun J."/>
            <person name="Zembeck L."/>
            <person name="Zimmer A."/>
            <person name="Zody M."/>
            <person name="Lander E."/>
        </authorList>
    </citation>
    <scope>NUCLEOTIDE SEQUENCE [LARGE SCALE GENOMIC DNA]</scope>
</reference>
<dbReference type="InParanoid" id="H2ZFM8"/>
<feature type="region of interest" description="Disordered" evidence="2">
    <location>
        <begin position="1"/>
        <end position="31"/>
    </location>
</feature>
<evidence type="ECO:0000256" key="2">
    <source>
        <dbReference type="SAM" id="MobiDB-lite"/>
    </source>
</evidence>
<evidence type="ECO:0000256" key="1">
    <source>
        <dbReference type="SAM" id="Coils"/>
    </source>
</evidence>
<proteinExistence type="predicted"/>
<organism evidence="3 4">
    <name type="scientific">Ciona savignyi</name>
    <name type="common">Pacific transparent sea squirt</name>
    <dbReference type="NCBI Taxonomy" id="51511"/>
    <lineage>
        <taxon>Eukaryota</taxon>
        <taxon>Metazoa</taxon>
        <taxon>Chordata</taxon>
        <taxon>Tunicata</taxon>
        <taxon>Ascidiacea</taxon>
        <taxon>Phlebobranchia</taxon>
        <taxon>Cionidae</taxon>
        <taxon>Ciona</taxon>
    </lineage>
</organism>
<dbReference type="Ensembl" id="ENSCSAVT00000016575.1">
    <property type="protein sequence ID" value="ENSCSAVP00000016394.1"/>
    <property type="gene ID" value="ENSCSAVG00000009648.1"/>
</dbReference>
<protein>
    <submittedName>
        <fullName evidence="3">Uncharacterized protein</fullName>
    </submittedName>
</protein>
<keyword evidence="1" id="KW-0175">Coiled coil</keyword>
<name>H2ZFM8_CIOSA</name>
<reference evidence="3" key="2">
    <citation type="submission" date="2025-08" db="UniProtKB">
        <authorList>
            <consortium name="Ensembl"/>
        </authorList>
    </citation>
    <scope>IDENTIFICATION</scope>
</reference>